<comment type="caution">
    <text evidence="2">The sequence shown here is derived from an EMBL/GenBank/DDBJ whole genome shotgun (WGS) entry which is preliminary data.</text>
</comment>
<evidence type="ECO:0000313" key="3">
    <source>
        <dbReference type="Proteomes" id="UP001165160"/>
    </source>
</evidence>
<keyword evidence="3" id="KW-1185">Reference proteome</keyword>
<keyword evidence="1" id="KW-0812">Transmembrane</keyword>
<protein>
    <submittedName>
        <fullName evidence="2">Uncharacterized protein</fullName>
    </submittedName>
</protein>
<feature type="transmembrane region" description="Helical" evidence="1">
    <location>
        <begin position="280"/>
        <end position="302"/>
    </location>
</feature>
<feature type="transmembrane region" description="Helical" evidence="1">
    <location>
        <begin position="104"/>
        <end position="124"/>
    </location>
</feature>
<name>A0A9W7FB63_9STRA</name>
<evidence type="ECO:0000313" key="2">
    <source>
        <dbReference type="EMBL" id="GMI08936.1"/>
    </source>
</evidence>
<evidence type="ECO:0000256" key="1">
    <source>
        <dbReference type="SAM" id="Phobius"/>
    </source>
</evidence>
<proteinExistence type="predicted"/>
<gene>
    <name evidence="2" type="ORF">TrVE_jg11410</name>
</gene>
<dbReference type="Proteomes" id="UP001165160">
    <property type="component" value="Unassembled WGS sequence"/>
</dbReference>
<dbReference type="AlphaFoldDB" id="A0A9W7FB63"/>
<feature type="transmembrane region" description="Helical" evidence="1">
    <location>
        <begin position="7"/>
        <end position="27"/>
    </location>
</feature>
<sequence length="303" mass="34070">MAINYFILYVLMAIDTILQVAVLFVVYDEDVEKDVQSLVEGGCWDSFYAYITVDGLENDIKFIRILGWFELVLGIGSAISARYEIGKIDRGKNQEDMKNKGIQILSLTALVLDTAISAIDFFIFTQNTKTNFDDLTRSVYSTSGVEDKFKSCVRFNTFYDPTPKQADDNCLELPLPEPDFPVYIIILLSLFGAYLLIKLLLWEGRREGGKFKFMRDSLVDLESKAEIPESPTGGKVITELVNRGTICLGIRGRQFCKSRKLNMRGQKGGKGGKKKRKPLVLENCIDFLASICICISFVVVVVV</sequence>
<keyword evidence="1" id="KW-1133">Transmembrane helix</keyword>
<dbReference type="EMBL" id="BRXX01000391">
    <property type="protein sequence ID" value="GMI08936.1"/>
    <property type="molecule type" value="Genomic_DNA"/>
</dbReference>
<organism evidence="2 3">
    <name type="scientific">Triparma verrucosa</name>
    <dbReference type="NCBI Taxonomy" id="1606542"/>
    <lineage>
        <taxon>Eukaryota</taxon>
        <taxon>Sar</taxon>
        <taxon>Stramenopiles</taxon>
        <taxon>Ochrophyta</taxon>
        <taxon>Bolidophyceae</taxon>
        <taxon>Parmales</taxon>
        <taxon>Triparmaceae</taxon>
        <taxon>Triparma</taxon>
    </lineage>
</organism>
<feature type="transmembrane region" description="Helical" evidence="1">
    <location>
        <begin position="182"/>
        <end position="202"/>
    </location>
</feature>
<reference evidence="3" key="1">
    <citation type="journal article" date="2023" name="Commun. Biol.">
        <title>Genome analysis of Parmales, the sister group of diatoms, reveals the evolutionary specialization of diatoms from phago-mixotrophs to photoautotrophs.</title>
        <authorList>
            <person name="Ban H."/>
            <person name="Sato S."/>
            <person name="Yoshikawa S."/>
            <person name="Yamada K."/>
            <person name="Nakamura Y."/>
            <person name="Ichinomiya M."/>
            <person name="Sato N."/>
            <person name="Blanc-Mathieu R."/>
            <person name="Endo H."/>
            <person name="Kuwata A."/>
            <person name="Ogata H."/>
        </authorList>
    </citation>
    <scope>NUCLEOTIDE SEQUENCE [LARGE SCALE GENOMIC DNA]</scope>
    <source>
        <strain evidence="3">NIES 3699</strain>
    </source>
</reference>
<accession>A0A9W7FB63</accession>
<keyword evidence="1" id="KW-0472">Membrane</keyword>
<feature type="transmembrane region" description="Helical" evidence="1">
    <location>
        <begin position="62"/>
        <end position="83"/>
    </location>
</feature>